<evidence type="ECO:0000313" key="2">
    <source>
        <dbReference type="EMBL" id="KAF9618841.1"/>
    </source>
</evidence>
<feature type="region of interest" description="Disordered" evidence="1">
    <location>
        <begin position="96"/>
        <end position="133"/>
    </location>
</feature>
<dbReference type="Proteomes" id="UP000631114">
    <property type="component" value="Unassembled WGS sequence"/>
</dbReference>
<dbReference type="EMBL" id="JADFTS010000002">
    <property type="protein sequence ID" value="KAF9618841.1"/>
    <property type="molecule type" value="Genomic_DNA"/>
</dbReference>
<dbReference type="AlphaFoldDB" id="A0A835IJ56"/>
<keyword evidence="3" id="KW-1185">Reference proteome</keyword>
<evidence type="ECO:0000256" key="1">
    <source>
        <dbReference type="SAM" id="MobiDB-lite"/>
    </source>
</evidence>
<comment type="caution">
    <text evidence="2">The sequence shown here is derived from an EMBL/GenBank/DDBJ whole genome shotgun (WGS) entry which is preliminary data.</text>
</comment>
<feature type="compositionally biased region" description="Basic and acidic residues" evidence="1">
    <location>
        <begin position="96"/>
        <end position="112"/>
    </location>
</feature>
<organism evidence="2 3">
    <name type="scientific">Coptis chinensis</name>
    <dbReference type="NCBI Taxonomy" id="261450"/>
    <lineage>
        <taxon>Eukaryota</taxon>
        <taxon>Viridiplantae</taxon>
        <taxon>Streptophyta</taxon>
        <taxon>Embryophyta</taxon>
        <taxon>Tracheophyta</taxon>
        <taxon>Spermatophyta</taxon>
        <taxon>Magnoliopsida</taxon>
        <taxon>Ranunculales</taxon>
        <taxon>Ranunculaceae</taxon>
        <taxon>Coptidoideae</taxon>
        <taxon>Coptis</taxon>
    </lineage>
</organism>
<accession>A0A835IJ56</accession>
<dbReference type="OrthoDB" id="1920857at2759"/>
<dbReference type="PANTHER" id="PTHR31722">
    <property type="entry name" value="OS06G0675200 PROTEIN"/>
    <property type="match status" value="1"/>
</dbReference>
<sequence>MVSQGVQATPRSIETMSSPARISFSTNLFQGKNITTSSEASKSHDMEKGKMHNVEFEFFSSNINTNAMLPADELFFEGKLLPILQMEQQEKLDKITLEPKVNNENEEQKDSNNENSRSVSWYMDEDPSPRPPTCTVLWKELLNLKKHRARAASSLSPSPSSSSSSSSMADHMETIDEGNEGKEGMWNKEKHLKRIKKGLERTRSASFRIRPMVNVPVCTQAKNTALPSLFPLKKINVQRQEIEDR</sequence>
<feature type="compositionally biased region" description="Low complexity" evidence="1">
    <location>
        <begin position="153"/>
        <end position="167"/>
    </location>
</feature>
<name>A0A835IJ56_9MAGN</name>
<gene>
    <name evidence="2" type="ORF">IFM89_002709</name>
</gene>
<feature type="region of interest" description="Disordered" evidence="1">
    <location>
        <begin position="149"/>
        <end position="172"/>
    </location>
</feature>
<protein>
    <submittedName>
        <fullName evidence="2">Uncharacterized protein</fullName>
    </submittedName>
</protein>
<proteinExistence type="predicted"/>
<evidence type="ECO:0000313" key="3">
    <source>
        <dbReference type="Proteomes" id="UP000631114"/>
    </source>
</evidence>
<dbReference type="PANTHER" id="PTHR31722:SF2">
    <property type="entry name" value="DNA CROSS-LINK REPAIR 1 PROTEIN-LIKE"/>
    <property type="match status" value="1"/>
</dbReference>
<reference evidence="2 3" key="1">
    <citation type="submission" date="2020-10" db="EMBL/GenBank/DDBJ databases">
        <title>The Coptis chinensis genome and diversification of protoberbering-type alkaloids.</title>
        <authorList>
            <person name="Wang B."/>
            <person name="Shu S."/>
            <person name="Song C."/>
            <person name="Liu Y."/>
        </authorList>
    </citation>
    <scope>NUCLEOTIDE SEQUENCE [LARGE SCALE GENOMIC DNA]</scope>
    <source>
        <strain evidence="2">HL-2020</strain>
        <tissue evidence="2">Leaf</tissue>
    </source>
</reference>